<evidence type="ECO:0000313" key="2">
    <source>
        <dbReference type="EMBL" id="JAQ00113.1"/>
    </source>
</evidence>
<sequence>TDQLTPQCQTHLSFVNFHILTFEWPLPTCTAHTCNGRKFVQYSPTHTAYEILRLVPIQLRTPKMVHAQTVNNQHPPQQLPENSGKPEIASNNLDDLPGFMWRLEFCTAADKPAMRRLLQRTMYEDEPLASTYDESCKEALAQDETGLTILEEGHSVKAVTEDGRIVGAAINKMCPYNLDEYEPVQHVKDFLRSVDAKKPMDCEGLLDMYMLAVDPDFRRQGMAKALGQAAVMYAKKEGFRGMKITASSQYTTNIAKSLGFRVFNSVAYADYKDDAGRVVFSPPAPHTHINIMLKEFDKESKI</sequence>
<dbReference type="CDD" id="cd04301">
    <property type="entry name" value="NAT_SF"/>
    <property type="match status" value="1"/>
</dbReference>
<gene>
    <name evidence="2" type="ORF">g.51220</name>
</gene>
<organism evidence="2">
    <name type="scientific">Lygus hesperus</name>
    <name type="common">Western plant bug</name>
    <dbReference type="NCBI Taxonomy" id="30085"/>
    <lineage>
        <taxon>Eukaryota</taxon>
        <taxon>Metazoa</taxon>
        <taxon>Ecdysozoa</taxon>
        <taxon>Arthropoda</taxon>
        <taxon>Hexapoda</taxon>
        <taxon>Insecta</taxon>
        <taxon>Pterygota</taxon>
        <taxon>Neoptera</taxon>
        <taxon>Paraneoptera</taxon>
        <taxon>Hemiptera</taxon>
        <taxon>Heteroptera</taxon>
        <taxon>Panheteroptera</taxon>
        <taxon>Cimicomorpha</taxon>
        <taxon>Miridae</taxon>
        <taxon>Mirini</taxon>
        <taxon>Lygus</taxon>
    </lineage>
</organism>
<dbReference type="Pfam" id="PF00583">
    <property type="entry name" value="Acetyltransf_1"/>
    <property type="match status" value="1"/>
</dbReference>
<dbReference type="InterPro" id="IPR000182">
    <property type="entry name" value="GNAT_dom"/>
</dbReference>
<dbReference type="Gene3D" id="3.40.630.30">
    <property type="match status" value="1"/>
</dbReference>
<evidence type="ECO:0000259" key="1">
    <source>
        <dbReference type="PROSITE" id="PS51186"/>
    </source>
</evidence>
<protein>
    <recommendedName>
        <fullName evidence="1">N-acetyltransferase domain-containing protein</fullName>
    </recommendedName>
</protein>
<dbReference type="AlphaFoldDB" id="A0A146KUF3"/>
<feature type="non-terminal residue" evidence="2">
    <location>
        <position position="1"/>
    </location>
</feature>
<reference evidence="2" key="1">
    <citation type="journal article" date="2016" name="Gigascience">
        <title>De novo construction of an expanded transcriptome assembly for the western tarnished plant bug, Lygus hesperus.</title>
        <authorList>
            <person name="Tassone E.E."/>
            <person name="Geib S.M."/>
            <person name="Hall B."/>
            <person name="Fabrick J.A."/>
            <person name="Brent C.S."/>
            <person name="Hull J.J."/>
        </authorList>
    </citation>
    <scope>NUCLEOTIDE SEQUENCE</scope>
</reference>
<accession>A0A146KUF3</accession>
<dbReference type="InterPro" id="IPR016181">
    <property type="entry name" value="Acyl_CoA_acyltransferase"/>
</dbReference>
<dbReference type="PANTHER" id="PTHR20905">
    <property type="entry name" value="N-ACETYLTRANSFERASE-RELATED"/>
    <property type="match status" value="1"/>
</dbReference>
<dbReference type="PANTHER" id="PTHR20905:SF1">
    <property type="entry name" value="AT07410P-RELATED"/>
    <property type="match status" value="1"/>
</dbReference>
<dbReference type="SUPFAM" id="SSF55729">
    <property type="entry name" value="Acyl-CoA N-acyltransferases (Nat)"/>
    <property type="match status" value="1"/>
</dbReference>
<dbReference type="PROSITE" id="PS51186">
    <property type="entry name" value="GNAT"/>
    <property type="match status" value="1"/>
</dbReference>
<name>A0A146KUF3_LYGHE</name>
<proteinExistence type="predicted"/>
<dbReference type="GO" id="GO:0008080">
    <property type="term" value="F:N-acetyltransferase activity"/>
    <property type="evidence" value="ECO:0007669"/>
    <property type="project" value="TreeGrafter"/>
</dbReference>
<feature type="domain" description="N-acetyltransferase" evidence="1">
    <location>
        <begin position="101"/>
        <end position="285"/>
    </location>
</feature>
<dbReference type="EMBL" id="GDHC01018516">
    <property type="protein sequence ID" value="JAQ00113.1"/>
    <property type="molecule type" value="Transcribed_RNA"/>
</dbReference>